<dbReference type="RefSeq" id="WP_206706234.1">
    <property type="nucleotide sequence ID" value="NZ_CP096255.1"/>
</dbReference>
<gene>
    <name evidence="2" type="ORF">HAP41_0000024930</name>
</gene>
<accession>A0A8T5VKF1</accession>
<reference evidence="2 3" key="1">
    <citation type="journal article" date="2017" name="Syst. Appl. Microbiol.">
        <title>Soybeans inoculated with root zone soils of Canadian native legumes harbour diverse and novel Bradyrhizobium spp. that possess agricultural potential.</title>
        <authorList>
            <person name="Bromfield E.S.P."/>
            <person name="Cloutier S."/>
            <person name="Tambong J.T."/>
            <person name="Tran Thi T.V."/>
        </authorList>
    </citation>
    <scope>NUCLEOTIDE SEQUENCE [LARGE SCALE GENOMIC DNA]</scope>
    <source>
        <strain evidence="2 3">1S5</strain>
    </source>
</reference>
<evidence type="ECO:0000313" key="3">
    <source>
        <dbReference type="Proteomes" id="UP000551709"/>
    </source>
</evidence>
<dbReference type="AlphaFoldDB" id="A0A8T5VKF1"/>
<sequence length="198" mass="22524">MIFASGVEADLSARPELALFFEQIALWRDRFTPPSGEESEALARYPYLGQAFEFTERHRGTAPFLRGLHNFTFGAMLSHGISGAAITGIKYGVRRLVNGIARDLFCEESATYYRDLLSYQTPELRTLDSAFVWLSQLGSDATDFESFANQLDQRQFATLRALLQRSRPHEKSPTVRSSRLGRTKRTSRPARLKNKKRK</sequence>
<name>A0A8T5VKF1_9BRAD</name>
<evidence type="ECO:0000256" key="1">
    <source>
        <dbReference type="SAM" id="MobiDB-lite"/>
    </source>
</evidence>
<dbReference type="Proteomes" id="UP000551709">
    <property type="component" value="Chromosome"/>
</dbReference>
<feature type="region of interest" description="Disordered" evidence="1">
    <location>
        <begin position="166"/>
        <end position="198"/>
    </location>
</feature>
<dbReference type="EMBL" id="CP096255">
    <property type="protein sequence ID" value="UPT83676.1"/>
    <property type="molecule type" value="Genomic_DNA"/>
</dbReference>
<organism evidence="2 3">
    <name type="scientific">Bradyrhizobium barranii subsp. apii</name>
    <dbReference type="NCBI Taxonomy" id="2819348"/>
    <lineage>
        <taxon>Bacteria</taxon>
        <taxon>Pseudomonadati</taxon>
        <taxon>Pseudomonadota</taxon>
        <taxon>Alphaproteobacteria</taxon>
        <taxon>Hyphomicrobiales</taxon>
        <taxon>Nitrobacteraceae</taxon>
        <taxon>Bradyrhizobium</taxon>
        <taxon>Bradyrhizobium barranii</taxon>
    </lineage>
</organism>
<proteinExistence type="predicted"/>
<protein>
    <submittedName>
        <fullName evidence="2">Uncharacterized protein</fullName>
    </submittedName>
</protein>
<evidence type="ECO:0000313" key="2">
    <source>
        <dbReference type="EMBL" id="UPT83676.1"/>
    </source>
</evidence>
<feature type="compositionally biased region" description="Basic residues" evidence="1">
    <location>
        <begin position="179"/>
        <end position="198"/>
    </location>
</feature>